<name>A0A4U8YQ63_9BACT</name>
<proteinExistence type="predicted"/>
<keyword evidence="2" id="KW-1185">Reference proteome</keyword>
<dbReference type="AlphaFoldDB" id="A0A4U8YQ63"/>
<reference evidence="1 2" key="1">
    <citation type="submission" date="2019-03" db="EMBL/GenBank/DDBJ databases">
        <authorList>
            <person name="Nijsse B."/>
        </authorList>
    </citation>
    <scope>NUCLEOTIDE SEQUENCE [LARGE SCALE GENOMIC DNA]</scope>
    <source>
        <strain evidence="1">Desulfoluna butyratoxydans MSL71</strain>
    </source>
</reference>
<protein>
    <submittedName>
        <fullName evidence="1">Uncharacterized protein</fullName>
    </submittedName>
</protein>
<organism evidence="1 2">
    <name type="scientific">Desulfoluna butyratoxydans</name>
    <dbReference type="NCBI Taxonomy" id="231438"/>
    <lineage>
        <taxon>Bacteria</taxon>
        <taxon>Pseudomonadati</taxon>
        <taxon>Thermodesulfobacteriota</taxon>
        <taxon>Desulfobacteria</taxon>
        <taxon>Desulfobacterales</taxon>
        <taxon>Desulfolunaceae</taxon>
        <taxon>Desulfoluna</taxon>
    </lineage>
</organism>
<evidence type="ECO:0000313" key="1">
    <source>
        <dbReference type="EMBL" id="VFQ43862.1"/>
    </source>
</evidence>
<dbReference type="EMBL" id="CAADHO010000002">
    <property type="protein sequence ID" value="VFQ43862.1"/>
    <property type="molecule type" value="Genomic_DNA"/>
</dbReference>
<dbReference type="Proteomes" id="UP000507962">
    <property type="component" value="Unassembled WGS sequence"/>
</dbReference>
<evidence type="ECO:0000313" key="2">
    <source>
        <dbReference type="Proteomes" id="UP000507962"/>
    </source>
</evidence>
<gene>
    <name evidence="1" type="ORF">MSL71_15030</name>
</gene>
<sequence length="130" mass="14139">MISDVLVEQIASTIPELEVDQTLFSEHVITEKGVSVITTSNTPTKGGTNSEFRTSKLQIMLRGYTAAEGLKLGERLVESAEETNGLFSVSGDALYTIYSTQALGFPILVSDGGYKDISFEVQVNHHRKAI</sequence>
<dbReference type="RefSeq" id="WP_180138352.1">
    <property type="nucleotide sequence ID" value="NZ_CAADHO010000002.1"/>
</dbReference>
<accession>A0A4U8YQ63</accession>